<gene>
    <name evidence="2" type="ORF">FD00_GL002292</name>
</gene>
<evidence type="ECO:0000313" key="3">
    <source>
        <dbReference type="Proteomes" id="UP000050898"/>
    </source>
</evidence>
<dbReference type="PATRIC" id="fig|1046596.6.peg.2407"/>
<dbReference type="AlphaFoldDB" id="A0A0R2E3Y1"/>
<dbReference type="Proteomes" id="UP000050898">
    <property type="component" value="Unassembled WGS sequence"/>
</dbReference>
<evidence type="ECO:0000256" key="1">
    <source>
        <dbReference type="SAM" id="Phobius"/>
    </source>
</evidence>
<keyword evidence="1" id="KW-0812">Transmembrane</keyword>
<keyword evidence="1" id="KW-1133">Transmembrane helix</keyword>
<organism evidence="2 3">
    <name type="scientific">Liquorilactobacillus mali KCTC 3596 = DSM 20444</name>
    <dbReference type="NCBI Taxonomy" id="1046596"/>
    <lineage>
        <taxon>Bacteria</taxon>
        <taxon>Bacillati</taxon>
        <taxon>Bacillota</taxon>
        <taxon>Bacilli</taxon>
        <taxon>Lactobacillales</taxon>
        <taxon>Lactobacillaceae</taxon>
        <taxon>Liquorilactobacillus</taxon>
    </lineage>
</organism>
<feature type="transmembrane region" description="Helical" evidence="1">
    <location>
        <begin position="12"/>
        <end position="35"/>
    </location>
</feature>
<evidence type="ECO:0000313" key="2">
    <source>
        <dbReference type="EMBL" id="KRN08405.1"/>
    </source>
</evidence>
<protein>
    <submittedName>
        <fullName evidence="2">Uncharacterized protein</fullName>
    </submittedName>
</protein>
<name>A0A0R2E3Y1_9LACO</name>
<accession>A0A0R2E3Y1</accession>
<proteinExistence type="predicted"/>
<comment type="caution">
    <text evidence="2">The sequence shown here is derived from an EMBL/GenBank/DDBJ whole genome shotgun (WGS) entry which is preliminary data.</text>
</comment>
<keyword evidence="1" id="KW-0472">Membrane</keyword>
<feature type="transmembrane region" description="Helical" evidence="1">
    <location>
        <begin position="89"/>
        <end position="107"/>
    </location>
</feature>
<dbReference type="EMBL" id="AYYH01000074">
    <property type="protein sequence ID" value="KRN08405.1"/>
    <property type="molecule type" value="Genomic_DNA"/>
</dbReference>
<reference evidence="2 3" key="1">
    <citation type="journal article" date="2015" name="Genome Announc.">
        <title>Expanding the biotechnology potential of lactobacilli through comparative genomics of 213 strains and associated genera.</title>
        <authorList>
            <person name="Sun Z."/>
            <person name="Harris H.M."/>
            <person name="McCann A."/>
            <person name="Guo C."/>
            <person name="Argimon S."/>
            <person name="Zhang W."/>
            <person name="Yang X."/>
            <person name="Jeffery I.B."/>
            <person name="Cooney J.C."/>
            <person name="Kagawa T.F."/>
            <person name="Liu W."/>
            <person name="Song Y."/>
            <person name="Salvetti E."/>
            <person name="Wrobel A."/>
            <person name="Rasinkangas P."/>
            <person name="Parkhill J."/>
            <person name="Rea M.C."/>
            <person name="O'Sullivan O."/>
            <person name="Ritari J."/>
            <person name="Douillard F.P."/>
            <person name="Paul Ross R."/>
            <person name="Yang R."/>
            <person name="Briner A.E."/>
            <person name="Felis G.E."/>
            <person name="de Vos W.M."/>
            <person name="Barrangou R."/>
            <person name="Klaenhammer T.R."/>
            <person name="Caufield P.W."/>
            <person name="Cui Y."/>
            <person name="Zhang H."/>
            <person name="O'Toole P.W."/>
        </authorList>
    </citation>
    <scope>NUCLEOTIDE SEQUENCE [LARGE SCALE GENOMIC DNA]</scope>
    <source>
        <strain evidence="2 3">DSM 20444</strain>
    </source>
</reference>
<sequence>MNKVYKFLYRRRLLILLSFFTIIRIVISLKIPLFAQGNAVADDYLYTIYAKDLLAGHWLGSFNSLTLVKSISFSFFLVINYILGIPYRLALILFYLVSLITLCYSLYKVSKSKAFSYLLFNFFTILTDNAPSRKCSKNISGWRIGKCHHSCNWFIYRVVC</sequence>
<keyword evidence="3" id="KW-1185">Reference proteome</keyword>